<protein>
    <submittedName>
        <fullName evidence="1">Unannotated protein</fullName>
    </submittedName>
</protein>
<dbReference type="EMBL" id="CAFAAN010000013">
    <property type="protein sequence ID" value="CAB4810225.1"/>
    <property type="molecule type" value="Genomic_DNA"/>
</dbReference>
<organism evidence="1">
    <name type="scientific">freshwater metagenome</name>
    <dbReference type="NCBI Taxonomy" id="449393"/>
    <lineage>
        <taxon>unclassified sequences</taxon>
        <taxon>metagenomes</taxon>
        <taxon>ecological metagenomes</taxon>
    </lineage>
</organism>
<sequence>MVWAWCDNFVEFKAWSFPSSWKQEVHVVSADDISFFIVSLILHICHGICLGETTHDLSFDDHWVNTDTAVINSNKLQYIPNACLGIDFNLCNVASKWPCEVWRIVVSDILQSWFHAIWHIAICSHCTILNCHATFLISTNVETAQLPFDIFFRYFK</sequence>
<reference evidence="1" key="1">
    <citation type="submission" date="2020-05" db="EMBL/GenBank/DDBJ databases">
        <authorList>
            <person name="Chiriac C."/>
            <person name="Salcher M."/>
            <person name="Ghai R."/>
            <person name="Kavagutti S V."/>
        </authorList>
    </citation>
    <scope>NUCLEOTIDE SEQUENCE</scope>
</reference>
<evidence type="ECO:0000313" key="1">
    <source>
        <dbReference type="EMBL" id="CAB4810225.1"/>
    </source>
</evidence>
<dbReference type="AlphaFoldDB" id="A0A6J6YP34"/>
<name>A0A6J6YP34_9ZZZZ</name>
<gene>
    <name evidence="1" type="ORF">UFOPK3027_01265</name>
</gene>
<accession>A0A6J6YP34</accession>
<proteinExistence type="predicted"/>